<feature type="compositionally biased region" description="Low complexity" evidence="1">
    <location>
        <begin position="49"/>
        <end position="73"/>
    </location>
</feature>
<evidence type="ECO:0000256" key="1">
    <source>
        <dbReference type="SAM" id="MobiDB-lite"/>
    </source>
</evidence>
<evidence type="ECO:0000313" key="2">
    <source>
        <dbReference type="EMBL" id="WIA10115.1"/>
    </source>
</evidence>
<dbReference type="EMBL" id="CP126209">
    <property type="protein sequence ID" value="WIA10115.1"/>
    <property type="molecule type" value="Genomic_DNA"/>
</dbReference>
<feature type="region of interest" description="Disordered" evidence="1">
    <location>
        <begin position="49"/>
        <end position="79"/>
    </location>
</feature>
<reference evidence="2 3" key="1">
    <citation type="submission" date="2023-05" db="EMBL/GenBank/DDBJ databases">
        <title>A 100% complete, gapless, phased diploid assembly of the Scenedesmus obliquus UTEX 3031 genome.</title>
        <authorList>
            <person name="Biondi T.C."/>
            <person name="Hanschen E.R."/>
            <person name="Kwon T."/>
            <person name="Eng W."/>
            <person name="Kruse C.P.S."/>
            <person name="Koehler S.I."/>
            <person name="Kunde Y."/>
            <person name="Gleasner C.D."/>
            <person name="You Mak K.T."/>
            <person name="Polle J."/>
            <person name="Hovde B.T."/>
            <person name="Starkenburg S.R."/>
        </authorList>
    </citation>
    <scope>NUCLEOTIDE SEQUENCE [LARGE SCALE GENOMIC DNA]</scope>
    <source>
        <strain evidence="2 3">DOE0152z</strain>
    </source>
</reference>
<sequence>MASLCAAGAAGAAGDVTLVVQDKDRISLVITPPDLAGQLHGSAEAAVAQAHHQQQQQQQQQQQDVQAAASSQDLHPADKLQNPVTFRSQAELTVNDSSTEANIPGLPPTDIAAVKRAIPNLDHWSPVLTALTPFLPDLHDLTNAIGFYLPVNWQLADTGPTGDWLRTYLGSYWAAFWGQGPRPERAPVLLVANKDAYKKLAHDIAQYAGLPMLPKLLKNPITSKIVAVALYDQLTSNMILPNAPMIGNATNGTIYKTSHDTELTLLVKPDGSRYLVSNTTTAKVVKSDIWTGPPFPLTITVVDNFVVPKMSLLPRPLPPLITERDKQNMPQYMAMWQDALKSLPGALRGMPAAIKDMLQQQQRYRSPAPAPAPAGDTFTITIKGSGKGR</sequence>
<dbReference type="Proteomes" id="UP001244341">
    <property type="component" value="Chromosome 2b"/>
</dbReference>
<keyword evidence="3" id="KW-1185">Reference proteome</keyword>
<accession>A0ABY8TMA5</accession>
<name>A0ABY8TMA5_TETOB</name>
<feature type="region of interest" description="Disordered" evidence="1">
    <location>
        <begin position="364"/>
        <end position="389"/>
    </location>
</feature>
<organism evidence="2 3">
    <name type="scientific">Tetradesmus obliquus</name>
    <name type="common">Green alga</name>
    <name type="synonym">Acutodesmus obliquus</name>
    <dbReference type="NCBI Taxonomy" id="3088"/>
    <lineage>
        <taxon>Eukaryota</taxon>
        <taxon>Viridiplantae</taxon>
        <taxon>Chlorophyta</taxon>
        <taxon>core chlorophytes</taxon>
        <taxon>Chlorophyceae</taxon>
        <taxon>CS clade</taxon>
        <taxon>Sphaeropleales</taxon>
        <taxon>Scenedesmaceae</taxon>
        <taxon>Tetradesmus</taxon>
    </lineage>
</organism>
<protein>
    <submittedName>
        <fullName evidence="2">Uncharacterized protein</fullName>
    </submittedName>
</protein>
<proteinExistence type="predicted"/>
<gene>
    <name evidence="2" type="ORF">OEZ85_010322</name>
</gene>
<evidence type="ECO:0000313" key="3">
    <source>
        <dbReference type="Proteomes" id="UP001244341"/>
    </source>
</evidence>